<evidence type="ECO:0000313" key="2">
    <source>
        <dbReference type="EMBL" id="EGR31430.1"/>
    </source>
</evidence>
<dbReference type="GO" id="GO:0005524">
    <property type="term" value="F:ATP binding"/>
    <property type="evidence" value="ECO:0007669"/>
    <property type="project" value="InterPro"/>
</dbReference>
<dbReference type="InterPro" id="IPR027417">
    <property type="entry name" value="P-loop_NTPase"/>
</dbReference>
<dbReference type="Pfam" id="PF00005">
    <property type="entry name" value="ABC_tran"/>
    <property type="match status" value="1"/>
</dbReference>
<dbReference type="InterPro" id="IPR039421">
    <property type="entry name" value="Type_1_exporter"/>
</dbReference>
<gene>
    <name evidence="2" type="ORF">IMG5_110010</name>
</gene>
<proteinExistence type="predicted"/>
<dbReference type="AlphaFoldDB" id="G0QTN0"/>
<feature type="domain" description="ABC transporter" evidence="1">
    <location>
        <begin position="24"/>
        <end position="98"/>
    </location>
</feature>
<name>G0QTN0_ICHMU</name>
<dbReference type="GO" id="GO:0016887">
    <property type="term" value="F:ATP hydrolysis activity"/>
    <property type="evidence" value="ECO:0007669"/>
    <property type="project" value="InterPro"/>
</dbReference>
<evidence type="ECO:0000259" key="1">
    <source>
        <dbReference type="Pfam" id="PF00005"/>
    </source>
</evidence>
<dbReference type="STRING" id="857967.G0QTN0"/>
<keyword evidence="3" id="KW-1185">Reference proteome</keyword>
<dbReference type="PANTHER" id="PTHR43394">
    <property type="entry name" value="ATP-DEPENDENT PERMEASE MDL1, MITOCHONDRIAL"/>
    <property type="match status" value="1"/>
</dbReference>
<sequence>MSIIPQFGFLYNSSLKDNLDPDSFFSKEDVEQKINQTNLKLNIQNEQQQEINDNQKIDLDYKVENGGNNLSNGQKQIINFLRIILRDTDIICLDEATSNMDPQTDQELHDQLFKLAENKTLLVITHRLENIDKFDRVVVLDNGSIVECGHVSQLRQIKDGFFNRLLKH</sequence>
<dbReference type="OrthoDB" id="4865934at2759"/>
<dbReference type="Proteomes" id="UP000008983">
    <property type="component" value="Unassembled WGS sequence"/>
</dbReference>
<dbReference type="GeneID" id="14907569"/>
<dbReference type="RefSeq" id="XP_004034916.1">
    <property type="nucleotide sequence ID" value="XM_004034868.1"/>
</dbReference>
<evidence type="ECO:0000313" key="3">
    <source>
        <dbReference type="Proteomes" id="UP000008983"/>
    </source>
</evidence>
<dbReference type="EMBL" id="GL983866">
    <property type="protein sequence ID" value="EGR31430.1"/>
    <property type="molecule type" value="Genomic_DNA"/>
</dbReference>
<organism evidence="2 3">
    <name type="scientific">Ichthyophthirius multifiliis</name>
    <name type="common">White spot disease agent</name>
    <name type="synonym">Ich</name>
    <dbReference type="NCBI Taxonomy" id="5932"/>
    <lineage>
        <taxon>Eukaryota</taxon>
        <taxon>Sar</taxon>
        <taxon>Alveolata</taxon>
        <taxon>Ciliophora</taxon>
        <taxon>Intramacronucleata</taxon>
        <taxon>Oligohymenophorea</taxon>
        <taxon>Hymenostomatida</taxon>
        <taxon>Ophryoglenina</taxon>
        <taxon>Ichthyophthirius</taxon>
    </lineage>
</organism>
<dbReference type="PANTHER" id="PTHR43394:SF1">
    <property type="entry name" value="ATP-BINDING CASSETTE SUB-FAMILY B MEMBER 10, MITOCHONDRIAL"/>
    <property type="match status" value="1"/>
</dbReference>
<dbReference type="eggNOG" id="KOG0054">
    <property type="taxonomic scope" value="Eukaryota"/>
</dbReference>
<protein>
    <recommendedName>
        <fullName evidence="1">ABC transporter domain-containing protein</fullName>
    </recommendedName>
</protein>
<dbReference type="SUPFAM" id="SSF52540">
    <property type="entry name" value="P-loop containing nucleoside triphosphate hydrolases"/>
    <property type="match status" value="1"/>
</dbReference>
<reference evidence="2 3" key="1">
    <citation type="submission" date="2011-07" db="EMBL/GenBank/DDBJ databases">
        <authorList>
            <person name="Coyne R."/>
            <person name="Brami D."/>
            <person name="Johnson J."/>
            <person name="Hostetler J."/>
            <person name="Hannick L."/>
            <person name="Clark T."/>
            <person name="Cassidy-Hanley D."/>
            <person name="Inman J."/>
        </authorList>
    </citation>
    <scope>NUCLEOTIDE SEQUENCE [LARGE SCALE GENOMIC DNA]</scope>
    <source>
        <strain evidence="2 3">G5</strain>
    </source>
</reference>
<dbReference type="GO" id="GO:0015421">
    <property type="term" value="F:ABC-type oligopeptide transporter activity"/>
    <property type="evidence" value="ECO:0007669"/>
    <property type="project" value="TreeGrafter"/>
</dbReference>
<dbReference type="Gene3D" id="3.40.50.300">
    <property type="entry name" value="P-loop containing nucleotide triphosphate hydrolases"/>
    <property type="match status" value="1"/>
</dbReference>
<dbReference type="InterPro" id="IPR003439">
    <property type="entry name" value="ABC_transporter-like_ATP-bd"/>
</dbReference>
<dbReference type="InParanoid" id="G0QTN0"/>
<accession>G0QTN0</accession>